<evidence type="ECO:0000313" key="1">
    <source>
        <dbReference type="EMBL" id="SKA95266.1"/>
    </source>
</evidence>
<keyword evidence="2" id="KW-1185">Reference proteome</keyword>
<protein>
    <submittedName>
        <fullName evidence="1">Uncharacterized protein</fullName>
    </submittedName>
</protein>
<sequence length="50" mass="5601">MKTYVWTLVGVLVVSMGCSSTDSNLAYAGVKREQTKPLPRLMGDTWQFFS</sequence>
<reference evidence="1 2" key="1">
    <citation type="submission" date="2017-02" db="EMBL/GenBank/DDBJ databases">
        <authorList>
            <person name="Peterson S.W."/>
        </authorList>
    </citation>
    <scope>NUCLEOTIDE SEQUENCE [LARGE SCALE GENOMIC DNA]</scope>
    <source>
        <strain evidence="1 2">ATCC 49788</strain>
    </source>
</reference>
<dbReference type="EMBL" id="FUYB01000029">
    <property type="protein sequence ID" value="SKA95266.1"/>
    <property type="molecule type" value="Genomic_DNA"/>
</dbReference>
<dbReference type="Proteomes" id="UP000190460">
    <property type="component" value="Unassembled WGS sequence"/>
</dbReference>
<accession>A0A1T4Y0G3</accession>
<gene>
    <name evidence="1" type="ORF">SAMN02745130_03743</name>
</gene>
<dbReference type="AlphaFoldDB" id="A0A1T4Y0G3"/>
<evidence type="ECO:0000313" key="2">
    <source>
        <dbReference type="Proteomes" id="UP000190460"/>
    </source>
</evidence>
<proteinExistence type="predicted"/>
<organism evidence="1 2">
    <name type="scientific">Thiothrix eikelboomii</name>
    <dbReference type="NCBI Taxonomy" id="92487"/>
    <lineage>
        <taxon>Bacteria</taxon>
        <taxon>Pseudomonadati</taxon>
        <taxon>Pseudomonadota</taxon>
        <taxon>Gammaproteobacteria</taxon>
        <taxon>Thiotrichales</taxon>
        <taxon>Thiotrichaceae</taxon>
        <taxon>Thiothrix</taxon>
    </lineage>
</organism>
<dbReference type="RefSeq" id="WP_159448682.1">
    <property type="nucleotide sequence ID" value="NZ_FUYB01000029.1"/>
</dbReference>
<dbReference type="PROSITE" id="PS51257">
    <property type="entry name" value="PROKAR_LIPOPROTEIN"/>
    <property type="match status" value="1"/>
</dbReference>
<name>A0A1T4Y0G3_9GAMM</name>